<dbReference type="Gene3D" id="3.40.50.920">
    <property type="match status" value="1"/>
</dbReference>
<proteinExistence type="predicted"/>
<feature type="region of interest" description="Disordered" evidence="2">
    <location>
        <begin position="1"/>
        <end position="27"/>
    </location>
</feature>
<evidence type="ECO:0000259" key="3">
    <source>
        <dbReference type="Pfam" id="PF01558"/>
    </source>
</evidence>
<evidence type="ECO:0000256" key="1">
    <source>
        <dbReference type="ARBA" id="ARBA00023002"/>
    </source>
</evidence>
<dbReference type="InterPro" id="IPR022367">
    <property type="entry name" value="2-oxoacid/accept_OxRdtase_asu"/>
</dbReference>
<feature type="domain" description="Pyruvate flavodoxin/ferredoxin oxidoreductase pyrimidine binding" evidence="4">
    <location>
        <begin position="282"/>
        <end position="502"/>
    </location>
</feature>
<keyword evidence="1" id="KW-0560">Oxidoreductase</keyword>
<name>A0A142KG79_9ACTN</name>
<keyword evidence="9" id="KW-1185">Reference proteome</keyword>
<dbReference type="InterPro" id="IPR019752">
    <property type="entry name" value="Pyrv/ketoisovalerate_OxRed_cat"/>
</dbReference>
<dbReference type="Pfam" id="PF17147">
    <property type="entry name" value="PFOR_II"/>
    <property type="match status" value="1"/>
</dbReference>
<dbReference type="Pfam" id="PF01855">
    <property type="entry name" value="POR_N"/>
    <property type="match status" value="1"/>
</dbReference>
<dbReference type="AlphaFoldDB" id="A0A142KG79"/>
<dbReference type="KEGG" id="aaci:ASQ49_08960"/>
<dbReference type="PANTHER" id="PTHR32154">
    <property type="entry name" value="PYRUVATE-FLAVODOXIN OXIDOREDUCTASE-RELATED"/>
    <property type="match status" value="1"/>
</dbReference>
<evidence type="ECO:0000259" key="5">
    <source>
        <dbReference type="Pfam" id="PF17147"/>
    </source>
</evidence>
<accession>A0A142KG79</accession>
<evidence type="ECO:0000259" key="4">
    <source>
        <dbReference type="Pfam" id="PF01855"/>
    </source>
</evidence>
<dbReference type="GO" id="GO:0006979">
    <property type="term" value="P:response to oxidative stress"/>
    <property type="evidence" value="ECO:0007669"/>
    <property type="project" value="TreeGrafter"/>
</dbReference>
<dbReference type="InterPro" id="IPR002869">
    <property type="entry name" value="Pyrv_flavodox_OxRed_cen"/>
</dbReference>
<dbReference type="InterPro" id="IPR009014">
    <property type="entry name" value="Transketo_C/PFOR_II"/>
</dbReference>
<dbReference type="Gene3D" id="3.40.50.970">
    <property type="match status" value="1"/>
</dbReference>
<dbReference type="InterPro" id="IPR050722">
    <property type="entry name" value="Pyruvate:ferred/Flavod_OxRd"/>
</dbReference>
<dbReference type="Pfam" id="PF01558">
    <property type="entry name" value="POR"/>
    <property type="match status" value="1"/>
</dbReference>
<dbReference type="InterPro" id="IPR002880">
    <property type="entry name" value="Pyrv_Fd/Flavodoxin_OxRdtase_N"/>
</dbReference>
<dbReference type="CDD" id="cd07034">
    <property type="entry name" value="TPP_PYR_PFOR_IOR-alpha_like"/>
    <property type="match status" value="1"/>
</dbReference>
<dbReference type="NCBIfam" id="TIGR03710">
    <property type="entry name" value="OAFO_sf"/>
    <property type="match status" value="1"/>
</dbReference>
<evidence type="ECO:0000313" key="6">
    <source>
        <dbReference type="EMBL" id="AMS05117.1"/>
    </source>
</evidence>
<feature type="domain" description="Pyruvate/ketoisovalerate oxidoreductase catalytic" evidence="3">
    <location>
        <begin position="44"/>
        <end position="232"/>
    </location>
</feature>
<dbReference type="SUPFAM" id="SSF52518">
    <property type="entry name" value="Thiamin diphosphate-binding fold (THDP-binding)"/>
    <property type="match status" value="1"/>
</dbReference>
<gene>
    <name evidence="7" type="ORF">A8L58_07655</name>
    <name evidence="6" type="ORF">AXH35_06190</name>
</gene>
<reference evidence="7 9" key="1">
    <citation type="journal article" date="2016" name="Plant Dis.">
        <title>Improved production of propionic acid using genome shuffling.</title>
        <authorList>
            <person name="Luna-Flores C.H."/>
            <person name="Palfreyman R.W."/>
            <person name="Kromer J.O."/>
            <person name="Nielsen L.K."/>
            <person name="Marcellin E."/>
        </authorList>
    </citation>
    <scope>NUCLEOTIDE SEQUENCE [LARGE SCALE GENOMIC DNA]</scope>
    <source>
        <strain evidence="7 9">F3E8</strain>
    </source>
</reference>
<dbReference type="OrthoDB" id="9794954at2"/>
<dbReference type="SUPFAM" id="SSF52922">
    <property type="entry name" value="TK C-terminal domain-like"/>
    <property type="match status" value="1"/>
</dbReference>
<dbReference type="EMBL" id="CP015970">
    <property type="protein sequence ID" value="AOZ46597.1"/>
    <property type="molecule type" value="Genomic_DNA"/>
</dbReference>
<dbReference type="InterPro" id="IPR029061">
    <property type="entry name" value="THDP-binding"/>
</dbReference>
<dbReference type="Gene3D" id="3.40.920.10">
    <property type="entry name" value="Pyruvate-ferredoxin oxidoreductase, PFOR, domain III"/>
    <property type="match status" value="1"/>
</dbReference>
<protein>
    <submittedName>
        <fullName evidence="6">2-oxoglutarate ferredoxin oxidoreductase subunit alpha</fullName>
    </submittedName>
</protein>
<feature type="compositionally biased region" description="Polar residues" evidence="2">
    <location>
        <begin position="8"/>
        <end position="21"/>
    </location>
</feature>
<evidence type="ECO:0000313" key="8">
    <source>
        <dbReference type="Proteomes" id="UP000075221"/>
    </source>
</evidence>
<dbReference type="EMBL" id="CP014352">
    <property type="protein sequence ID" value="AMS05117.1"/>
    <property type="molecule type" value="Genomic_DNA"/>
</dbReference>
<dbReference type="GeneID" id="88085138"/>
<dbReference type="GO" id="GO:0000287">
    <property type="term" value="F:magnesium ion binding"/>
    <property type="evidence" value="ECO:0007669"/>
    <property type="project" value="UniProtKB-ARBA"/>
</dbReference>
<sequence length="660" mass="70395">MRKEVSVPSVTEPSTADSPVSTPTPPLEVQKLDRVVIRFAGDSGDGMQLTGDRFTAESAVHGNDISTLPSFPAEIRAPQGTIPGVSSFQVHFANYDIATPGDQPDVLVAMNPAALAANLGEVRRGALIVLDSAEFTKRNLKKANFSDDPRTDGTLESYQVVELDLTALAVGAVESFDLGRKNSERAKNMFALGLLSWLYGRPLDPSEKFLKTKFASKPDIRDANIAALKAGHAYGETCELFTVRYEVAPAPTPAGRYRQITGNQATALGLIAGANRAGLQLFLGSYPITPASDILHELSKHKDLNVLTFQAEDEIGGIGAALGASFGGSLGVTTTSGPGMSLKAETIGLAVMTELPLVIVDVQRSGPSTGMPTKPEQADLLQAMFGRNGESPVPVIAAKSPSDCFDTAVEACRIAIKYRTPVVMLSDGYLGNGAEPWRIPALADIERIDPGFATGPNAKAADGTDRFLPYKRDPETLARPWALPGTKGLEHRIGGLEKAANIGSISYNPNNHEEMVRSRAARVAGISRDIADVEVDDPTGDADVLVLGWGSTFGPITAGVRRVRAKGEKIAQAHLRHINPFPDNLGEVLHRYRRVVVPEMNTGQLAMLLRAKYLVDVQTVSRVRGLPISPVDLCDVLCGHCSDFSGSTSSNKTASQKEAR</sequence>
<dbReference type="RefSeq" id="WP_028701468.1">
    <property type="nucleotide sequence ID" value="NZ_CP013126.1"/>
</dbReference>
<dbReference type="InterPro" id="IPR033412">
    <property type="entry name" value="PFOR_II"/>
</dbReference>
<dbReference type="Proteomes" id="UP000178666">
    <property type="component" value="Chromosome"/>
</dbReference>
<dbReference type="Proteomes" id="UP000075221">
    <property type="component" value="Chromosome"/>
</dbReference>
<dbReference type="GO" id="GO:0016903">
    <property type="term" value="F:oxidoreductase activity, acting on the aldehyde or oxo group of donors"/>
    <property type="evidence" value="ECO:0007669"/>
    <property type="project" value="InterPro"/>
</dbReference>
<organism evidence="6 8">
    <name type="scientific">Acidipropionibacterium acidipropionici</name>
    <dbReference type="NCBI Taxonomy" id="1748"/>
    <lineage>
        <taxon>Bacteria</taxon>
        <taxon>Bacillati</taxon>
        <taxon>Actinomycetota</taxon>
        <taxon>Actinomycetes</taxon>
        <taxon>Propionibacteriales</taxon>
        <taxon>Propionibacteriaceae</taxon>
        <taxon>Acidipropionibacterium</taxon>
    </lineage>
</organism>
<evidence type="ECO:0000313" key="9">
    <source>
        <dbReference type="Proteomes" id="UP000178666"/>
    </source>
</evidence>
<evidence type="ECO:0000313" key="7">
    <source>
        <dbReference type="EMBL" id="AOZ46597.1"/>
    </source>
</evidence>
<dbReference type="SUPFAM" id="SSF53323">
    <property type="entry name" value="Pyruvate-ferredoxin oxidoreductase, PFOR, domain III"/>
    <property type="match status" value="1"/>
</dbReference>
<dbReference type="FunFam" id="3.40.50.970:FF:000022">
    <property type="entry name" value="2-oxoglutarate ferredoxin oxidoreductase alpha subunit"/>
    <property type="match status" value="1"/>
</dbReference>
<dbReference type="PANTHER" id="PTHR32154:SF20">
    <property type="entry name" value="2-OXOGLUTARATE OXIDOREDUCTASE SUBUNIT KORA"/>
    <property type="match status" value="1"/>
</dbReference>
<feature type="domain" description="Pyruvate:ferredoxin oxidoreductase core" evidence="5">
    <location>
        <begin position="542"/>
        <end position="625"/>
    </location>
</feature>
<evidence type="ECO:0000256" key="2">
    <source>
        <dbReference type="SAM" id="MobiDB-lite"/>
    </source>
</evidence>
<reference evidence="6 8" key="2">
    <citation type="submission" date="2016-02" db="EMBL/GenBank/DDBJ databases">
        <title>Complete Genome Sequence of Propionibacterium acidipropionici ATCC 55737.</title>
        <authorList>
            <person name="Luna Flores C.H."/>
            <person name="Nielsen L.K."/>
            <person name="Marcellin E."/>
        </authorList>
    </citation>
    <scope>NUCLEOTIDE SEQUENCE [LARGE SCALE GENOMIC DNA]</scope>
    <source>
        <strain evidence="6 8">ATCC 55737</strain>
    </source>
</reference>